<dbReference type="SMART" id="SM00316">
    <property type="entry name" value="S1"/>
    <property type="match status" value="1"/>
</dbReference>
<accession>A0A8A0RNS1</accession>
<dbReference type="Pfam" id="PF01938">
    <property type="entry name" value="TRAM"/>
    <property type="match status" value="1"/>
</dbReference>
<evidence type="ECO:0000256" key="1">
    <source>
        <dbReference type="ARBA" id="ARBA00001946"/>
    </source>
</evidence>
<feature type="domain" description="S1 motif" evidence="17">
    <location>
        <begin position="40"/>
        <end position="125"/>
    </location>
</feature>
<comment type="cofactor">
    <cofactor evidence="1">
        <name>Mg(2+)</name>
        <dbReference type="ChEBI" id="CHEBI:18420"/>
    </cofactor>
</comment>
<dbReference type="AlphaFoldDB" id="A0A8A0RNS1"/>
<dbReference type="InterPro" id="IPR012340">
    <property type="entry name" value="NA-bd_OB-fold"/>
</dbReference>
<keyword evidence="12" id="KW-0255">Endonuclease</keyword>
<dbReference type="PROSITE" id="PS50126">
    <property type="entry name" value="S1"/>
    <property type="match status" value="1"/>
</dbReference>
<dbReference type="Gene3D" id="2.40.50.140">
    <property type="entry name" value="Nucleic acid-binding proteins"/>
    <property type="match status" value="1"/>
</dbReference>
<feature type="domain" description="TRAM" evidence="18">
    <location>
        <begin position="505"/>
        <end position="566"/>
    </location>
</feature>
<keyword evidence="5" id="KW-0963">Cytoplasm</keyword>
<evidence type="ECO:0000256" key="4">
    <source>
        <dbReference type="ARBA" id="ARBA00017719"/>
    </source>
</evidence>
<keyword evidence="11" id="KW-0699">rRNA-binding</keyword>
<comment type="subcellular location">
    <subcellularLocation>
        <location evidence="2">Cytoplasm</location>
    </subcellularLocation>
</comment>
<dbReference type="PANTHER" id="PTHR30001">
    <property type="entry name" value="RIBONUCLEASE"/>
    <property type="match status" value="1"/>
</dbReference>
<protein>
    <recommendedName>
        <fullName evidence="4">Ribonuclease G</fullName>
    </recommendedName>
</protein>
<evidence type="ECO:0000256" key="3">
    <source>
        <dbReference type="ARBA" id="ARBA00005663"/>
    </source>
</evidence>
<evidence type="ECO:0000256" key="16">
    <source>
        <dbReference type="PROSITE-ProRule" id="PRU00117"/>
    </source>
</evidence>
<dbReference type="Pfam" id="PF20833">
    <property type="entry name" value="RNase_E_G_Thio"/>
    <property type="match status" value="1"/>
</dbReference>
<evidence type="ECO:0000256" key="14">
    <source>
        <dbReference type="ARBA" id="ARBA00022842"/>
    </source>
</evidence>
<dbReference type="KEGG" id="kme:H0A61_01913"/>
<reference evidence="19" key="1">
    <citation type="submission" date="2020-07" db="EMBL/GenBank/DDBJ databases">
        <title>Koleobacter methoxysyntrophicus gen. nov., sp. nov., a novel anaerobic bacterium isolated from deep subsurface oil field and proposal of Koleobacterales ord. nov. in the phylum Firmicutes.</title>
        <authorList>
            <person name="Sakamoto S."/>
            <person name="Tamaki H."/>
        </authorList>
    </citation>
    <scope>NUCLEOTIDE SEQUENCE</scope>
    <source>
        <strain evidence="19">NRmbB1</strain>
    </source>
</reference>
<dbReference type="SUPFAM" id="SSF54791">
    <property type="entry name" value="Eukaryotic type KH-domain (KH-domain type I)"/>
    <property type="match status" value="1"/>
</dbReference>
<dbReference type="GO" id="GO:0019843">
    <property type="term" value="F:rRNA binding"/>
    <property type="evidence" value="ECO:0007669"/>
    <property type="project" value="UniProtKB-KW"/>
</dbReference>
<dbReference type="GO" id="GO:0005737">
    <property type="term" value="C:cytoplasm"/>
    <property type="evidence" value="ECO:0007669"/>
    <property type="project" value="UniProtKB-SubCell"/>
</dbReference>
<name>A0A8A0RNS1_9FIRM</name>
<keyword evidence="6" id="KW-0698">rRNA processing</keyword>
<dbReference type="GO" id="GO:0000049">
    <property type="term" value="F:tRNA binding"/>
    <property type="evidence" value="ECO:0007669"/>
    <property type="project" value="UniProtKB-KW"/>
</dbReference>
<dbReference type="InterPro" id="IPR003029">
    <property type="entry name" value="S1_domain"/>
</dbReference>
<dbReference type="SMART" id="SM00322">
    <property type="entry name" value="KH"/>
    <property type="match status" value="1"/>
</dbReference>
<evidence type="ECO:0000256" key="9">
    <source>
        <dbReference type="ARBA" id="ARBA00022722"/>
    </source>
</evidence>
<evidence type="ECO:0000256" key="8">
    <source>
        <dbReference type="ARBA" id="ARBA00022694"/>
    </source>
</evidence>
<organism evidence="19 20">
    <name type="scientific">Koleobacter methoxysyntrophicus</name>
    <dbReference type="NCBI Taxonomy" id="2751313"/>
    <lineage>
        <taxon>Bacteria</taxon>
        <taxon>Bacillati</taxon>
        <taxon>Bacillota</taxon>
        <taxon>Clostridia</taxon>
        <taxon>Koleobacterales</taxon>
        <taxon>Koleobacteraceae</taxon>
        <taxon>Koleobacter</taxon>
    </lineage>
</organism>
<dbReference type="InterPro" id="IPR004087">
    <property type="entry name" value="KH_dom"/>
</dbReference>
<dbReference type="GO" id="GO:0046872">
    <property type="term" value="F:metal ion binding"/>
    <property type="evidence" value="ECO:0007669"/>
    <property type="project" value="UniProtKB-KW"/>
</dbReference>
<evidence type="ECO:0000256" key="7">
    <source>
        <dbReference type="ARBA" id="ARBA00022555"/>
    </source>
</evidence>
<evidence type="ECO:0000256" key="2">
    <source>
        <dbReference type="ARBA" id="ARBA00004496"/>
    </source>
</evidence>
<dbReference type="InterPro" id="IPR019307">
    <property type="entry name" value="RNA-bd_AU-1/RNase_E/G"/>
</dbReference>
<proteinExistence type="inferred from homology"/>
<gene>
    <name evidence="19" type="primary">rng</name>
    <name evidence="19" type="ORF">H0A61_01913</name>
</gene>
<dbReference type="Proteomes" id="UP000662904">
    <property type="component" value="Chromosome"/>
</dbReference>
<keyword evidence="13 19" id="KW-0378">Hydrolase</keyword>
<dbReference type="PROSITE" id="PS50084">
    <property type="entry name" value="KH_TYPE_1"/>
    <property type="match status" value="1"/>
</dbReference>
<dbReference type="GO" id="GO:0004540">
    <property type="term" value="F:RNA nuclease activity"/>
    <property type="evidence" value="ECO:0007669"/>
    <property type="project" value="InterPro"/>
</dbReference>
<evidence type="ECO:0000256" key="12">
    <source>
        <dbReference type="ARBA" id="ARBA00022759"/>
    </source>
</evidence>
<dbReference type="CDD" id="cd00105">
    <property type="entry name" value="KH-I"/>
    <property type="match status" value="1"/>
</dbReference>
<sequence>MMSKEIAVDADREQTRVALLEDGRLAEIYIEKNYNQRIVGNIYKGRVANVLPGMQAAFIDIGLEKNAFLYIDDIFPDKNTLEEEEEIIENLKKISIKDVLRVGQEITVQIVKEPIGTKGARVSTHITIPGRYLVLMPTVDYIGISRRIESERERSRLKALAEEIKPPNMGLIVRTVAEGKNREEIIHDMDFLLKLWKKIQVKKKTAAAPRLIHKDLNLLFRIIRDLFSKEIDKLYINNRHEYEKVLELLDFISPQLKERVVLFQHEKDIFDYFNIESEIEKALNRKVWLKCGGYIVIDQTEALTSIDVNTGKFVGNIDLEDTVLKTNLEAAREIARQLRLRDIGGIIIIDFIDMSSQEHQNMVIDALEEELKKDKTKTHLLGLTKLGLVEMTRKKVKQGLDEVLQKTCPYCDGKGRILSEETMSKKVENELKYVISTNNHIEAVLVEVHPNVAAVVIGSGGNHLNQLEEEYNKSIFIKGNSDLHPEEIRIKAMGSREKIQSLALPVQEGQILEVTVEETHISNSKDGIARIEGYVVNIENAGDMVGRRVKIQIYKTFRTYSKARMI</sequence>
<keyword evidence="7" id="KW-0820">tRNA-binding</keyword>
<dbReference type="EMBL" id="CP059066">
    <property type="protein sequence ID" value="QSQ09542.1"/>
    <property type="molecule type" value="Genomic_DNA"/>
</dbReference>
<dbReference type="InterPro" id="IPR002792">
    <property type="entry name" value="TRAM_dom"/>
</dbReference>
<evidence type="ECO:0000313" key="19">
    <source>
        <dbReference type="EMBL" id="QSQ09542.1"/>
    </source>
</evidence>
<dbReference type="CDD" id="cd04453">
    <property type="entry name" value="S1_RNase_E"/>
    <property type="match status" value="1"/>
</dbReference>
<evidence type="ECO:0000259" key="17">
    <source>
        <dbReference type="PROSITE" id="PS50126"/>
    </source>
</evidence>
<evidence type="ECO:0000256" key="6">
    <source>
        <dbReference type="ARBA" id="ARBA00022552"/>
    </source>
</evidence>
<keyword evidence="9" id="KW-0540">Nuclease</keyword>
<dbReference type="PANTHER" id="PTHR30001:SF0">
    <property type="entry name" value="RIBONUCLEASE G"/>
    <property type="match status" value="1"/>
</dbReference>
<dbReference type="GO" id="GO:0008033">
    <property type="term" value="P:tRNA processing"/>
    <property type="evidence" value="ECO:0007669"/>
    <property type="project" value="UniProtKB-KW"/>
</dbReference>
<keyword evidence="10" id="KW-0479">Metal-binding</keyword>
<keyword evidence="20" id="KW-1185">Reference proteome</keyword>
<dbReference type="Pfam" id="PF10150">
    <property type="entry name" value="RNase_E_G"/>
    <property type="match status" value="1"/>
</dbReference>
<keyword evidence="14" id="KW-0460">Magnesium</keyword>
<dbReference type="InterPro" id="IPR036612">
    <property type="entry name" value="KH_dom_type_1_sf"/>
</dbReference>
<evidence type="ECO:0000256" key="13">
    <source>
        <dbReference type="ARBA" id="ARBA00022801"/>
    </source>
</evidence>
<evidence type="ECO:0000259" key="18">
    <source>
        <dbReference type="PROSITE" id="PS50926"/>
    </source>
</evidence>
<keyword evidence="15 16" id="KW-0694">RNA-binding</keyword>
<dbReference type="GO" id="GO:0006364">
    <property type="term" value="P:rRNA processing"/>
    <property type="evidence" value="ECO:0007669"/>
    <property type="project" value="UniProtKB-KW"/>
</dbReference>
<dbReference type="PROSITE" id="PS50926">
    <property type="entry name" value="TRAM"/>
    <property type="match status" value="1"/>
</dbReference>
<dbReference type="SUPFAM" id="SSF50249">
    <property type="entry name" value="Nucleic acid-binding proteins"/>
    <property type="match status" value="2"/>
</dbReference>
<dbReference type="InterPro" id="IPR004659">
    <property type="entry name" value="RNase_E/G"/>
</dbReference>
<evidence type="ECO:0000256" key="5">
    <source>
        <dbReference type="ARBA" id="ARBA00022490"/>
    </source>
</evidence>
<dbReference type="GO" id="GO:0004519">
    <property type="term" value="F:endonuclease activity"/>
    <property type="evidence" value="ECO:0007669"/>
    <property type="project" value="UniProtKB-KW"/>
</dbReference>
<evidence type="ECO:0000256" key="15">
    <source>
        <dbReference type="ARBA" id="ARBA00022884"/>
    </source>
</evidence>
<evidence type="ECO:0000256" key="10">
    <source>
        <dbReference type="ARBA" id="ARBA00022723"/>
    </source>
</evidence>
<dbReference type="Gene3D" id="3.40.1260.20">
    <property type="entry name" value="Ribonuclease E, catalytic domain"/>
    <property type="match status" value="1"/>
</dbReference>
<comment type="similarity">
    <text evidence="3">Belongs to the RNase E/G family. RNase G subfamily.</text>
</comment>
<evidence type="ECO:0000313" key="20">
    <source>
        <dbReference type="Proteomes" id="UP000662904"/>
    </source>
</evidence>
<dbReference type="GO" id="GO:0016787">
    <property type="term" value="F:hydrolase activity"/>
    <property type="evidence" value="ECO:0007669"/>
    <property type="project" value="UniProtKB-KW"/>
</dbReference>
<dbReference type="NCBIfam" id="TIGR00757">
    <property type="entry name" value="RNaseEG"/>
    <property type="match status" value="1"/>
</dbReference>
<evidence type="ECO:0000256" key="11">
    <source>
        <dbReference type="ARBA" id="ARBA00022730"/>
    </source>
</evidence>
<dbReference type="InterPro" id="IPR048583">
    <property type="entry name" value="RNase_E_G_thioredoxin-like"/>
</dbReference>
<keyword evidence="8" id="KW-0819">tRNA processing</keyword>